<dbReference type="EMBL" id="WRXN01000001">
    <property type="protein sequence ID" value="MVT06717.1"/>
    <property type="molecule type" value="Genomic_DNA"/>
</dbReference>
<evidence type="ECO:0000256" key="1">
    <source>
        <dbReference type="SAM" id="Phobius"/>
    </source>
</evidence>
<feature type="transmembrane region" description="Helical" evidence="1">
    <location>
        <begin position="52"/>
        <end position="71"/>
    </location>
</feature>
<protein>
    <submittedName>
        <fullName evidence="3">Acyltransferase family protein</fullName>
    </submittedName>
</protein>
<feature type="transmembrane region" description="Helical" evidence="1">
    <location>
        <begin position="265"/>
        <end position="283"/>
    </location>
</feature>
<accession>A0A7K1TX95</accession>
<dbReference type="PANTHER" id="PTHR23028:SF134">
    <property type="entry name" value="PUTATIVE (AFU_ORTHOLOGUE AFUA_4G08520)-RELATED"/>
    <property type="match status" value="1"/>
</dbReference>
<feature type="transmembrane region" description="Helical" evidence="1">
    <location>
        <begin position="320"/>
        <end position="343"/>
    </location>
</feature>
<feature type="transmembrane region" description="Helical" evidence="1">
    <location>
        <begin position="91"/>
        <end position="112"/>
    </location>
</feature>
<dbReference type="RefSeq" id="WP_157304106.1">
    <property type="nucleotide sequence ID" value="NZ_WRXN01000001.1"/>
</dbReference>
<feature type="transmembrane region" description="Helical" evidence="1">
    <location>
        <begin position="159"/>
        <end position="190"/>
    </location>
</feature>
<reference evidence="3 4" key="1">
    <citation type="submission" date="2019-12" db="EMBL/GenBank/DDBJ databases">
        <title>Chitinophaga sp. strain ysch24 (GDMCC 1.1355), whole genome shotgun sequence.</title>
        <authorList>
            <person name="Zhang X."/>
        </authorList>
    </citation>
    <scope>NUCLEOTIDE SEQUENCE [LARGE SCALE GENOMIC DNA]</scope>
    <source>
        <strain evidence="4">ysch24</strain>
    </source>
</reference>
<keyword evidence="3" id="KW-0808">Transferase</keyword>
<comment type="caution">
    <text evidence="3">The sequence shown here is derived from an EMBL/GenBank/DDBJ whole genome shotgun (WGS) entry which is preliminary data.</text>
</comment>
<evidence type="ECO:0000313" key="3">
    <source>
        <dbReference type="EMBL" id="MVT06717.1"/>
    </source>
</evidence>
<feature type="transmembrane region" description="Helical" evidence="1">
    <location>
        <begin position="21"/>
        <end position="40"/>
    </location>
</feature>
<name>A0A7K1TX95_9BACT</name>
<feature type="transmembrane region" description="Helical" evidence="1">
    <location>
        <begin position="295"/>
        <end position="314"/>
    </location>
</feature>
<dbReference type="InterPro" id="IPR050879">
    <property type="entry name" value="Acyltransferase_3"/>
</dbReference>
<sequence length="365" mass="41470">MFESANQESLLSTKPHFEILDGLRGLAAIAVVIFHFMEIAVPDYRNNLISHAYLAVDFFFCLSGFVIAYAYDQRIAKIGIAQFFKLRLIRLHPLVIIGSVIGLLVFIFDPFTNLYQTYADKTLLLFLSSCLMIPYPAIRERFFCLFHLNPPTWSLFWEYIANIFYALILVRLGNKILWLLTAIAAIVLFYESKQSHYLGVGWGGDNAAGGAIRVSYSFLAGLLIYRSGWNIRSKLGFIPIGILLLLAFMIPFSKTYNWFVDPLVVVFYFPVLVMLGAGVQANTTGQKICQFSGDISYPIYMIHYPFIWLFMSYVEKHKPSLAVMSLITVVGTISLILLAYLILKYVDDPLRKFLKNRRPAPNVAG</sequence>
<organism evidence="3 4">
    <name type="scientific">Chitinophaga tropicalis</name>
    <dbReference type="NCBI Taxonomy" id="2683588"/>
    <lineage>
        <taxon>Bacteria</taxon>
        <taxon>Pseudomonadati</taxon>
        <taxon>Bacteroidota</taxon>
        <taxon>Chitinophagia</taxon>
        <taxon>Chitinophagales</taxon>
        <taxon>Chitinophagaceae</taxon>
        <taxon>Chitinophaga</taxon>
    </lineage>
</organism>
<dbReference type="PANTHER" id="PTHR23028">
    <property type="entry name" value="ACETYLTRANSFERASE"/>
    <property type="match status" value="1"/>
</dbReference>
<dbReference type="Proteomes" id="UP000461730">
    <property type="component" value="Unassembled WGS sequence"/>
</dbReference>
<keyword evidence="1" id="KW-1133">Transmembrane helix</keyword>
<dbReference type="AlphaFoldDB" id="A0A7K1TX95"/>
<keyword evidence="4" id="KW-1185">Reference proteome</keyword>
<dbReference type="Pfam" id="PF01757">
    <property type="entry name" value="Acyl_transf_3"/>
    <property type="match status" value="1"/>
</dbReference>
<gene>
    <name evidence="3" type="ORF">GO493_00485</name>
</gene>
<keyword evidence="3" id="KW-0012">Acyltransferase</keyword>
<dbReference type="InterPro" id="IPR002656">
    <property type="entry name" value="Acyl_transf_3_dom"/>
</dbReference>
<feature type="transmembrane region" description="Helical" evidence="1">
    <location>
        <begin position="210"/>
        <end position="228"/>
    </location>
</feature>
<evidence type="ECO:0000313" key="4">
    <source>
        <dbReference type="Proteomes" id="UP000461730"/>
    </source>
</evidence>
<feature type="domain" description="Acyltransferase 3" evidence="2">
    <location>
        <begin position="20"/>
        <end position="342"/>
    </location>
</feature>
<keyword evidence="1" id="KW-0812">Transmembrane</keyword>
<keyword evidence="1" id="KW-0472">Membrane</keyword>
<proteinExistence type="predicted"/>
<dbReference type="GO" id="GO:0016747">
    <property type="term" value="F:acyltransferase activity, transferring groups other than amino-acyl groups"/>
    <property type="evidence" value="ECO:0007669"/>
    <property type="project" value="InterPro"/>
</dbReference>
<feature type="transmembrane region" description="Helical" evidence="1">
    <location>
        <begin position="235"/>
        <end position="253"/>
    </location>
</feature>
<evidence type="ECO:0000259" key="2">
    <source>
        <dbReference type="Pfam" id="PF01757"/>
    </source>
</evidence>